<dbReference type="PANTHER" id="PTHR14453:SF102">
    <property type="entry name" value="PROTEIN MONO-ADP-RIBOSYLTRANSFERASE PARP14-LIKE"/>
    <property type="match status" value="1"/>
</dbReference>
<dbReference type="SUPFAM" id="SSF52949">
    <property type="entry name" value="Macro domain-like"/>
    <property type="match status" value="2"/>
</dbReference>
<dbReference type="EMBL" id="JAEAOA010001149">
    <property type="protein sequence ID" value="KAK3607318.1"/>
    <property type="molecule type" value="Genomic_DNA"/>
</dbReference>
<evidence type="ECO:0000256" key="4">
    <source>
        <dbReference type="ARBA" id="ARBA00023027"/>
    </source>
</evidence>
<dbReference type="CDD" id="cd02907">
    <property type="entry name" value="Macro_Af1521_BAL-like"/>
    <property type="match status" value="1"/>
</dbReference>
<feature type="compositionally biased region" description="Basic and acidic residues" evidence="6">
    <location>
        <begin position="183"/>
        <end position="206"/>
    </location>
</feature>
<feature type="region of interest" description="Disordered" evidence="6">
    <location>
        <begin position="162"/>
        <end position="305"/>
    </location>
</feature>
<dbReference type="GO" id="GO:0005634">
    <property type="term" value="C:nucleus"/>
    <property type="evidence" value="ECO:0007669"/>
    <property type="project" value="UniProtKB-SubCell"/>
</dbReference>
<feature type="compositionally biased region" description="Low complexity" evidence="6">
    <location>
        <begin position="265"/>
        <end position="280"/>
    </location>
</feature>
<accession>A0AAE0W9R6</accession>
<keyword evidence="4" id="KW-0520">NAD</keyword>
<dbReference type="GO" id="GO:0005737">
    <property type="term" value="C:cytoplasm"/>
    <property type="evidence" value="ECO:0007669"/>
    <property type="project" value="TreeGrafter"/>
</dbReference>
<reference evidence="8" key="2">
    <citation type="journal article" date="2021" name="Genome Biol. Evol.">
        <title>Developing a high-quality reference genome for a parasitic bivalve with doubly uniparental inheritance (Bivalvia: Unionida).</title>
        <authorList>
            <person name="Smith C.H."/>
        </authorList>
    </citation>
    <scope>NUCLEOTIDE SEQUENCE</scope>
    <source>
        <strain evidence="8">CHS0354</strain>
        <tissue evidence="8">Mantle</tissue>
    </source>
</reference>
<evidence type="ECO:0000313" key="8">
    <source>
        <dbReference type="EMBL" id="KAK3607318.1"/>
    </source>
</evidence>
<keyword evidence="3" id="KW-0808">Transferase</keyword>
<evidence type="ECO:0000313" key="9">
    <source>
        <dbReference type="Proteomes" id="UP001195483"/>
    </source>
</evidence>
<dbReference type="SMART" id="SM00506">
    <property type="entry name" value="A1pp"/>
    <property type="match status" value="1"/>
</dbReference>
<evidence type="ECO:0000256" key="2">
    <source>
        <dbReference type="ARBA" id="ARBA00022676"/>
    </source>
</evidence>
<feature type="compositionally biased region" description="Basic and acidic residues" evidence="6">
    <location>
        <begin position="743"/>
        <end position="764"/>
    </location>
</feature>
<dbReference type="GO" id="GO:0010629">
    <property type="term" value="P:negative regulation of gene expression"/>
    <property type="evidence" value="ECO:0007669"/>
    <property type="project" value="TreeGrafter"/>
</dbReference>
<gene>
    <name evidence="8" type="ORF">CHS0354_018803</name>
</gene>
<dbReference type="Gene3D" id="3.40.220.10">
    <property type="entry name" value="Leucine Aminopeptidase, subunit E, domain 1"/>
    <property type="match status" value="2"/>
</dbReference>
<evidence type="ECO:0000259" key="7">
    <source>
        <dbReference type="PROSITE" id="PS51154"/>
    </source>
</evidence>
<reference evidence="8" key="1">
    <citation type="journal article" date="2021" name="Genome Biol. Evol.">
        <title>A High-Quality Reference Genome for a Parasitic Bivalve with Doubly Uniparental Inheritance (Bivalvia: Unionida).</title>
        <authorList>
            <person name="Smith C.H."/>
        </authorList>
    </citation>
    <scope>NUCLEOTIDE SEQUENCE</scope>
    <source>
        <strain evidence="8">CHS0354</strain>
    </source>
</reference>
<dbReference type="Proteomes" id="UP001195483">
    <property type="component" value="Unassembled WGS sequence"/>
</dbReference>
<dbReference type="AlphaFoldDB" id="A0AAE0W9R6"/>
<organism evidence="8 9">
    <name type="scientific">Potamilus streckersoni</name>
    <dbReference type="NCBI Taxonomy" id="2493646"/>
    <lineage>
        <taxon>Eukaryota</taxon>
        <taxon>Metazoa</taxon>
        <taxon>Spiralia</taxon>
        <taxon>Lophotrochozoa</taxon>
        <taxon>Mollusca</taxon>
        <taxon>Bivalvia</taxon>
        <taxon>Autobranchia</taxon>
        <taxon>Heteroconchia</taxon>
        <taxon>Palaeoheterodonta</taxon>
        <taxon>Unionida</taxon>
        <taxon>Unionoidea</taxon>
        <taxon>Unionidae</taxon>
        <taxon>Ambleminae</taxon>
        <taxon>Lampsilini</taxon>
        <taxon>Potamilus</taxon>
    </lineage>
</organism>
<dbReference type="PROSITE" id="PS51154">
    <property type="entry name" value="MACRO"/>
    <property type="match status" value="2"/>
</dbReference>
<dbReference type="InterPro" id="IPR043472">
    <property type="entry name" value="Macro_dom-like"/>
</dbReference>
<comment type="subcellular location">
    <subcellularLocation>
        <location evidence="1">Nucleus</location>
    </subcellularLocation>
</comment>
<keyword evidence="5" id="KW-0539">Nucleus</keyword>
<feature type="domain" description="Macro" evidence="7">
    <location>
        <begin position="309"/>
        <end position="500"/>
    </location>
</feature>
<keyword evidence="2" id="KW-0328">Glycosyltransferase</keyword>
<protein>
    <recommendedName>
        <fullName evidence="7">Macro domain-containing protein</fullName>
    </recommendedName>
</protein>
<proteinExistence type="predicted"/>
<dbReference type="GO" id="GO:1990404">
    <property type="term" value="F:NAD+-protein mono-ADP-ribosyltransferase activity"/>
    <property type="evidence" value="ECO:0007669"/>
    <property type="project" value="TreeGrafter"/>
</dbReference>
<comment type="caution">
    <text evidence="8">The sequence shown here is derived from an EMBL/GenBank/DDBJ whole genome shotgun (WGS) entry which is preliminary data.</text>
</comment>
<dbReference type="PANTHER" id="PTHR14453">
    <property type="entry name" value="PARP/ZINC FINGER CCCH TYPE DOMAIN CONTAINING PROTEIN"/>
    <property type="match status" value="1"/>
</dbReference>
<sequence length="826" mass="91105">MSVNTTLSESFCKELIKHALFDEAVKLVKDTYKLEVEANQSKNEFKIKANGLQLLDLVCDLLTSWLERKKKKMGNSIEDRIRAMKNNPLLDISGGHVQWVFWGNFASELLLDKNYAKVVENLKEFLVDIKPDKKAKLLYITCKCEVYDNVKETVENVKTLVTSSQAGSDKSQKSDSKNSSQNDDSKSKGSKDGTRKEIKVKDDKSTSHMGSIAGSDDSKRKSSKNGKETETPVKDGKDTHSSDSTIGGDIPEKSETSTDLAKSLKPSAASQSKGSSGGPKITPPLEGPDSVSDQSSPKSCSEDEKTDDDKLLFLTVYGKTKVFVYEASIVSLPRVSAIVNAANEHLSHGGGVAYHIYKAAGGDKSKLEKECRDYIESNGKIAVTKNFTSSAGNMPYHGVIHAVGPMWTDYKVKDDCAKDLCMTIINILEEANKRKFSTIALPAISSGIFGVPKKMCADMYIRGVIDYDAKNHQTQVREIHFVDISKDILKEIRDAYVRSKQNDNNLDVKNAKSSISGSSGHIAETVPPTSIPSGNPAASQHISKSSKIFTCQLGEKTFVKVYVCSIVEVKDVDAIACEVDTDFSIKRHAVARAIQKAGGTSYEEEFKKMVSKAKSGSGDVFICKTGGSLKNSNIDHVIHIKCEKLKNHEDMDKLKYLYVQVFQCAKKEKMETIVMPLIGAVSLNEANEDVIYECSQLFAKTLKEVVESRGKEMNVKEIHLVDLNEKLIYFISKAFQELNTENTDDRKSKGENKVEPVSRSKSDESEPMSGVGNSWIKVEKGSDNCSFENCKRKGTKKCAHCGGFLCDLCLPENVSSQCPFCRKQSD</sequence>
<keyword evidence="9" id="KW-1185">Reference proteome</keyword>
<feature type="region of interest" description="Disordered" evidence="6">
    <location>
        <begin position="741"/>
        <end position="775"/>
    </location>
</feature>
<dbReference type="GO" id="GO:0003950">
    <property type="term" value="F:NAD+ poly-ADP-ribosyltransferase activity"/>
    <property type="evidence" value="ECO:0007669"/>
    <property type="project" value="TreeGrafter"/>
</dbReference>
<dbReference type="InterPro" id="IPR002589">
    <property type="entry name" value="Macro_dom"/>
</dbReference>
<dbReference type="Pfam" id="PF01661">
    <property type="entry name" value="Macro"/>
    <property type="match status" value="2"/>
</dbReference>
<evidence type="ECO:0000256" key="1">
    <source>
        <dbReference type="ARBA" id="ARBA00004123"/>
    </source>
</evidence>
<dbReference type="InterPro" id="IPR052056">
    <property type="entry name" value="Mono-ARTD/PARP"/>
</dbReference>
<feature type="domain" description="Macro" evidence="7">
    <location>
        <begin position="546"/>
        <end position="739"/>
    </location>
</feature>
<reference evidence="8" key="3">
    <citation type="submission" date="2023-05" db="EMBL/GenBank/DDBJ databases">
        <authorList>
            <person name="Smith C.H."/>
        </authorList>
    </citation>
    <scope>NUCLEOTIDE SEQUENCE</scope>
    <source>
        <strain evidence="8">CHS0354</strain>
        <tissue evidence="8">Mantle</tissue>
    </source>
</reference>
<feature type="compositionally biased region" description="Basic and acidic residues" evidence="6">
    <location>
        <begin position="216"/>
        <end position="241"/>
    </location>
</feature>
<evidence type="ECO:0000256" key="6">
    <source>
        <dbReference type="SAM" id="MobiDB-lite"/>
    </source>
</evidence>
<evidence type="ECO:0000256" key="5">
    <source>
        <dbReference type="ARBA" id="ARBA00023242"/>
    </source>
</evidence>
<dbReference type="GO" id="GO:0003714">
    <property type="term" value="F:transcription corepressor activity"/>
    <property type="evidence" value="ECO:0007669"/>
    <property type="project" value="TreeGrafter"/>
</dbReference>
<evidence type="ECO:0000256" key="3">
    <source>
        <dbReference type="ARBA" id="ARBA00022679"/>
    </source>
</evidence>
<dbReference type="GO" id="GO:0070212">
    <property type="term" value="P:protein poly-ADP-ribosylation"/>
    <property type="evidence" value="ECO:0007669"/>
    <property type="project" value="TreeGrafter"/>
</dbReference>
<name>A0AAE0W9R6_9BIVA</name>